<evidence type="ECO:0000256" key="5">
    <source>
        <dbReference type="ARBA" id="ARBA00023136"/>
    </source>
</evidence>
<keyword evidence="3 6" id="KW-0812">Transmembrane</keyword>
<feature type="transmembrane region" description="Helical" evidence="6">
    <location>
        <begin position="397"/>
        <end position="414"/>
    </location>
</feature>
<evidence type="ECO:0000256" key="4">
    <source>
        <dbReference type="ARBA" id="ARBA00022989"/>
    </source>
</evidence>
<reference evidence="8" key="1">
    <citation type="journal article" date="2019" name="Int. J. Syst. Evol. Microbiol.">
        <title>The Global Catalogue of Microorganisms (GCM) 10K type strain sequencing project: providing services to taxonomists for standard genome sequencing and annotation.</title>
        <authorList>
            <consortium name="The Broad Institute Genomics Platform"/>
            <consortium name="The Broad Institute Genome Sequencing Center for Infectious Disease"/>
            <person name="Wu L."/>
            <person name="Ma J."/>
        </authorList>
    </citation>
    <scope>NUCLEOTIDE SEQUENCE [LARGE SCALE GENOMIC DNA]</scope>
    <source>
        <strain evidence="8">CCUG 56756</strain>
    </source>
</reference>
<feature type="transmembrane region" description="Helical" evidence="6">
    <location>
        <begin position="125"/>
        <end position="148"/>
    </location>
</feature>
<comment type="caution">
    <text evidence="7">The sequence shown here is derived from an EMBL/GenBank/DDBJ whole genome shotgun (WGS) entry which is preliminary data.</text>
</comment>
<evidence type="ECO:0000313" key="8">
    <source>
        <dbReference type="Proteomes" id="UP001597109"/>
    </source>
</evidence>
<evidence type="ECO:0000256" key="6">
    <source>
        <dbReference type="SAM" id="Phobius"/>
    </source>
</evidence>
<feature type="transmembrane region" description="Helical" evidence="6">
    <location>
        <begin position="181"/>
        <end position="202"/>
    </location>
</feature>
<dbReference type="RefSeq" id="WP_144840807.1">
    <property type="nucleotide sequence ID" value="NZ_JBHTKI010000014.1"/>
</dbReference>
<gene>
    <name evidence="7" type="ORF">ACFQ1X_10790</name>
</gene>
<dbReference type="PANTHER" id="PTHR30250">
    <property type="entry name" value="PST FAMILY PREDICTED COLANIC ACID TRANSPORTER"/>
    <property type="match status" value="1"/>
</dbReference>
<feature type="transmembrane region" description="Helical" evidence="6">
    <location>
        <begin position="435"/>
        <end position="456"/>
    </location>
</feature>
<evidence type="ECO:0000256" key="2">
    <source>
        <dbReference type="ARBA" id="ARBA00022475"/>
    </source>
</evidence>
<dbReference type="EMBL" id="JBHTKI010000014">
    <property type="protein sequence ID" value="MFD1031916.1"/>
    <property type="molecule type" value="Genomic_DNA"/>
</dbReference>
<comment type="subcellular location">
    <subcellularLocation>
        <location evidence="1">Cell membrane</location>
        <topology evidence="1">Multi-pass membrane protein</topology>
    </subcellularLocation>
</comment>
<name>A0ABW3LDU1_9BACL</name>
<dbReference type="PANTHER" id="PTHR30250:SF26">
    <property type="entry name" value="PSMA PROTEIN"/>
    <property type="match status" value="1"/>
</dbReference>
<dbReference type="Proteomes" id="UP001597109">
    <property type="component" value="Unassembled WGS sequence"/>
</dbReference>
<feature type="transmembrane region" description="Helical" evidence="6">
    <location>
        <begin position="90"/>
        <end position="113"/>
    </location>
</feature>
<dbReference type="Pfam" id="PF01943">
    <property type="entry name" value="Polysacc_synt"/>
    <property type="match status" value="1"/>
</dbReference>
<evidence type="ECO:0000313" key="7">
    <source>
        <dbReference type="EMBL" id="MFD1031916.1"/>
    </source>
</evidence>
<protein>
    <submittedName>
        <fullName evidence="7">Lipopolysaccharide biosynthesis protein</fullName>
    </submittedName>
</protein>
<organism evidence="7 8">
    <name type="scientific">Metaplanococcus flavidus</name>
    <dbReference type="NCBI Taxonomy" id="569883"/>
    <lineage>
        <taxon>Bacteria</taxon>
        <taxon>Bacillati</taxon>
        <taxon>Bacillota</taxon>
        <taxon>Bacilli</taxon>
        <taxon>Bacillales</taxon>
        <taxon>Caryophanaceae</taxon>
        <taxon>Metaplanococcus</taxon>
    </lineage>
</organism>
<keyword evidence="5 6" id="KW-0472">Membrane</keyword>
<keyword evidence="2" id="KW-1003">Cell membrane</keyword>
<keyword evidence="8" id="KW-1185">Reference proteome</keyword>
<feature type="transmembrane region" description="Helical" evidence="6">
    <location>
        <begin position="462"/>
        <end position="484"/>
    </location>
</feature>
<accession>A0ABW3LDU1</accession>
<dbReference type="InterPro" id="IPR002797">
    <property type="entry name" value="Polysacc_synth"/>
</dbReference>
<proteinExistence type="predicted"/>
<dbReference type="InterPro" id="IPR050833">
    <property type="entry name" value="Poly_Biosynth_Transport"/>
</dbReference>
<feature type="transmembrane region" description="Helical" evidence="6">
    <location>
        <begin position="336"/>
        <end position="354"/>
    </location>
</feature>
<feature type="transmembrane region" description="Helical" evidence="6">
    <location>
        <begin position="155"/>
        <end position="175"/>
    </location>
</feature>
<keyword evidence="4 6" id="KW-1133">Transmembrane helix</keyword>
<sequence length="510" mass="58501">MRTKKAELNFIMNLAMISIGLLPLFFLRKVFLDALGSEYLGLVALFTSLIGFLSLAELGISTAIVYALYKPYAENDTEKIMGYVQFYTKFYRTIGLIIFITGLALMPFLPLFIKGDLDINDVRIYFLLTLASTVITYFFSARFSLLIAAQEGYRITVAQTASIVLIAFLQMAALYLYESFFLYLIIQLVINLFYLLILNAYIKKRFKWSSGKSGTIKIEEKRDLKKNIKALFIHKIGEFAVFGTDNLLISYYINIATVGIYNSYYMVISVATKMVQTAFNGITASIGNLLVEADKEKVYAIHKKLFFFNFWIASFIAISMFNTIQQFVLLWLGDSQFLDMFTISIILLNLYITLLRASVEKFKDAGGLYRQDQYSAILEAVVNLGFSIWLVQYFGLAGIFLGTLISNITVVFWIKPKIVYKYIFQEKLRKYFIMYFKYFSLALIALALTSLATMNLRTIVTIPAFLLNCFLNIGIINIFYIIIFRKKDEFLFFKTLIVKKFSRGLAGKTD</sequence>
<feature type="transmembrane region" description="Helical" evidence="6">
    <location>
        <begin position="39"/>
        <end position="69"/>
    </location>
</feature>
<feature type="transmembrane region" description="Helical" evidence="6">
    <location>
        <begin position="305"/>
        <end position="324"/>
    </location>
</feature>
<evidence type="ECO:0000256" key="3">
    <source>
        <dbReference type="ARBA" id="ARBA00022692"/>
    </source>
</evidence>
<evidence type="ECO:0000256" key="1">
    <source>
        <dbReference type="ARBA" id="ARBA00004651"/>
    </source>
</evidence>
<feature type="transmembrane region" description="Helical" evidence="6">
    <location>
        <begin position="7"/>
        <end position="27"/>
    </location>
</feature>